<keyword evidence="8" id="KW-0813">Transport</keyword>
<dbReference type="STRING" id="1071383.J7RYC3"/>
<keyword evidence="11" id="KW-1185">Reference proteome</keyword>
<dbReference type="RefSeq" id="XP_022464388.1">
    <property type="nucleotide sequence ID" value="XM_022607832.1"/>
</dbReference>
<feature type="domain" description="Exportin-1/Importin-beta-like" evidence="9">
    <location>
        <begin position="48"/>
        <end position="217"/>
    </location>
</feature>
<evidence type="ECO:0000256" key="5">
    <source>
        <dbReference type="ARBA" id="ARBA00022555"/>
    </source>
</evidence>
<keyword evidence="7 8" id="KW-0539">Nucleus</keyword>
<dbReference type="HOGENOM" id="CLU_1180378_0_0_1"/>
<evidence type="ECO:0000313" key="11">
    <source>
        <dbReference type="Proteomes" id="UP000006310"/>
    </source>
</evidence>
<evidence type="ECO:0000256" key="6">
    <source>
        <dbReference type="ARBA" id="ARBA00022884"/>
    </source>
</evidence>
<accession>J7RYC3</accession>
<dbReference type="GO" id="GO:0005643">
    <property type="term" value="C:nuclear pore"/>
    <property type="evidence" value="ECO:0007669"/>
    <property type="project" value="TreeGrafter"/>
</dbReference>
<dbReference type="InterPro" id="IPR016024">
    <property type="entry name" value="ARM-type_fold"/>
</dbReference>
<proteinExistence type="inferred from homology"/>
<dbReference type="InterPro" id="IPR040017">
    <property type="entry name" value="XPOT"/>
</dbReference>
<reference evidence="11" key="2">
    <citation type="submission" date="2012-08" db="EMBL/GenBank/DDBJ databases">
        <title>Genome sequence of Kazachstania naganishii.</title>
        <authorList>
            <person name="Gordon J.L."/>
            <person name="Armisen D."/>
            <person name="Proux-Wera E."/>
            <person name="OhEigeartaigh S.S."/>
            <person name="Byrne K.P."/>
            <person name="Wolfe K.H."/>
        </authorList>
    </citation>
    <scope>NUCLEOTIDE SEQUENCE [LARGE SCALE GENOMIC DNA]</scope>
    <source>
        <strain evidence="11">ATCC MYA-139 / BCRC 22969 / CBS 8797 / CCRC 22969 / KCTC 17520 / NBRC 10181 / NCYC 3082</strain>
    </source>
</reference>
<dbReference type="AlphaFoldDB" id="J7RYC3"/>
<keyword evidence="4 8" id="KW-0963">Cytoplasm</keyword>
<dbReference type="OrthoDB" id="26399at2759"/>
<dbReference type="SUPFAM" id="SSF48371">
    <property type="entry name" value="ARM repeat"/>
    <property type="match status" value="1"/>
</dbReference>
<evidence type="ECO:0000256" key="7">
    <source>
        <dbReference type="ARBA" id="ARBA00023242"/>
    </source>
</evidence>
<evidence type="ECO:0000256" key="2">
    <source>
        <dbReference type="ARBA" id="ARBA00009466"/>
    </source>
</evidence>
<evidence type="ECO:0000256" key="4">
    <source>
        <dbReference type="ARBA" id="ARBA00022490"/>
    </source>
</evidence>
<evidence type="ECO:0000256" key="8">
    <source>
        <dbReference type="RuleBase" id="RU366037"/>
    </source>
</evidence>
<dbReference type="KEGG" id="kng:KNAG_0D03960"/>
<dbReference type="GO" id="GO:0071528">
    <property type="term" value="P:tRNA re-export from nucleus"/>
    <property type="evidence" value="ECO:0007669"/>
    <property type="project" value="UniProtKB-UniRule"/>
</dbReference>
<name>J7RYC3_HUIN7</name>
<dbReference type="Pfam" id="PF08389">
    <property type="entry name" value="Xpo1"/>
    <property type="match status" value="1"/>
</dbReference>
<evidence type="ECO:0000259" key="9">
    <source>
        <dbReference type="Pfam" id="PF08389"/>
    </source>
</evidence>
<dbReference type="GO" id="GO:0005737">
    <property type="term" value="C:cytoplasm"/>
    <property type="evidence" value="ECO:0007669"/>
    <property type="project" value="UniProtKB-SubCell"/>
</dbReference>
<keyword evidence="6 8" id="KW-0694">RNA-binding</keyword>
<dbReference type="GeneID" id="34525831"/>
<comment type="function">
    <text evidence="8">tRNA nucleus export receptor which facilitates tRNA translocation across the nuclear pore complex.</text>
</comment>
<sequence length="235" mass="26440">MSWPSMPGCQRQALNDIVGINSTNSNIISFVKQTVLDLLRKKVESNVHLRNKIVDLLTKIFYNTYGEINGNQWDTFFQDIITLLNVQPLLESSTPGGYSPVGIDYFNRICLFINSEIADQTYVRSKATQVKNNYLKDTMRMQDISSLAVIWINPLKSVISTTQHSSELSEIAILTLSCIGSYILWIDVNLIINPECIAVIFSFLDFSGTKIACSKCLVEIISKKMKPLENFALLG</sequence>
<dbReference type="Proteomes" id="UP000006310">
    <property type="component" value="Chromosome 4"/>
</dbReference>
<protein>
    <recommendedName>
        <fullName evidence="3 8">Exportin-T</fullName>
    </recommendedName>
    <alternativeName>
        <fullName evidence="8">Exportin(tRNA)</fullName>
    </alternativeName>
    <alternativeName>
        <fullName evidence="8">tRNA exportin</fullName>
    </alternativeName>
</protein>
<dbReference type="PANTHER" id="PTHR15952:SF11">
    <property type="entry name" value="EXPORTIN-T"/>
    <property type="match status" value="1"/>
</dbReference>
<organism evidence="10 11">
    <name type="scientific">Huiozyma naganishii (strain ATCC MYA-139 / BCRC 22969 / CBS 8797 / KCTC 17520 / NBRC 10181 / NCYC 3082 / Yp74L-3)</name>
    <name type="common">Yeast</name>
    <name type="synonym">Kazachstania naganishii</name>
    <dbReference type="NCBI Taxonomy" id="1071383"/>
    <lineage>
        <taxon>Eukaryota</taxon>
        <taxon>Fungi</taxon>
        <taxon>Dikarya</taxon>
        <taxon>Ascomycota</taxon>
        <taxon>Saccharomycotina</taxon>
        <taxon>Saccharomycetes</taxon>
        <taxon>Saccharomycetales</taxon>
        <taxon>Saccharomycetaceae</taxon>
        <taxon>Huiozyma</taxon>
    </lineage>
</organism>
<dbReference type="Gene3D" id="1.25.10.10">
    <property type="entry name" value="Leucine-rich Repeat Variant"/>
    <property type="match status" value="1"/>
</dbReference>
<dbReference type="GO" id="GO:0031267">
    <property type="term" value="F:small GTPase binding"/>
    <property type="evidence" value="ECO:0007669"/>
    <property type="project" value="InterPro"/>
</dbReference>
<comment type="similarity">
    <text evidence="2 8">Belongs to the exportin family.</text>
</comment>
<dbReference type="InterPro" id="IPR013598">
    <property type="entry name" value="Exportin-1/Importin-b-like"/>
</dbReference>
<evidence type="ECO:0000256" key="3">
    <source>
        <dbReference type="ARBA" id="ARBA00018928"/>
    </source>
</evidence>
<reference evidence="10 11" key="1">
    <citation type="journal article" date="2011" name="Proc. Natl. Acad. Sci. U.S.A.">
        <title>Evolutionary erosion of yeast sex chromosomes by mating-type switching accidents.</title>
        <authorList>
            <person name="Gordon J.L."/>
            <person name="Armisen D."/>
            <person name="Proux-Wera E."/>
            <person name="Oheigeartaigh S.S."/>
            <person name="Byrne K.P."/>
            <person name="Wolfe K.H."/>
        </authorList>
    </citation>
    <scope>NUCLEOTIDE SEQUENCE [LARGE SCALE GENOMIC DNA]</scope>
    <source>
        <strain evidence="11">ATCC MYA-139 / BCRC 22969 / CBS 8797 / CCRC 22969 / KCTC 17520 / NBRC 10181 / NCYC 3082</strain>
    </source>
</reference>
<keyword evidence="5 8" id="KW-0820">tRNA-binding</keyword>
<evidence type="ECO:0000313" key="10">
    <source>
        <dbReference type="EMBL" id="CCK70142.1"/>
    </source>
</evidence>
<dbReference type="GO" id="GO:0016363">
    <property type="term" value="C:nuclear matrix"/>
    <property type="evidence" value="ECO:0007669"/>
    <property type="project" value="TreeGrafter"/>
</dbReference>
<gene>
    <name evidence="10" type="primary">KNAG0D03960</name>
    <name evidence="10" type="ordered locus">KNAG_0D03960</name>
</gene>
<dbReference type="GO" id="GO:0000049">
    <property type="term" value="F:tRNA binding"/>
    <property type="evidence" value="ECO:0007669"/>
    <property type="project" value="UniProtKB-UniRule"/>
</dbReference>
<dbReference type="PANTHER" id="PTHR15952">
    <property type="entry name" value="EXPORTIN-T/LOS1"/>
    <property type="match status" value="1"/>
</dbReference>
<dbReference type="EMBL" id="HE978317">
    <property type="protein sequence ID" value="CCK70142.1"/>
    <property type="molecule type" value="Genomic_DNA"/>
</dbReference>
<dbReference type="InterPro" id="IPR011989">
    <property type="entry name" value="ARM-like"/>
</dbReference>
<evidence type="ECO:0000256" key="1">
    <source>
        <dbReference type="ARBA" id="ARBA00004496"/>
    </source>
</evidence>
<comment type="subcellular location">
    <subcellularLocation>
        <location evidence="1 8">Cytoplasm</location>
    </subcellularLocation>
    <subcellularLocation>
        <location evidence="8">Nucleus</location>
    </subcellularLocation>
    <text evidence="8">Shuttles between the nucleus and the cytoplasm.</text>
</comment>
<dbReference type="eggNOG" id="KOG2021">
    <property type="taxonomic scope" value="Eukaryota"/>
</dbReference>